<sequence length="173" mass="20161">MKSLFIPLFIFLFISDDFAQSDRLQAYNPSGMSHWEPFIGQWKGIGWRLTEDGQQTEWHHAYNIQIKLDGRLLMLENTTTVKGEVHHKSLILGTYDEKANNFPLRVYSTLTPDGDYSGVFENGAFIYFMNKNLRFSMQVNEKGQIHEIGEMNMGDQWVQVFEMLSARQNLNEK</sequence>
<protein>
    <recommendedName>
        <fullName evidence="3">DUF1579 domain-containing protein</fullName>
    </recommendedName>
</protein>
<dbReference type="AlphaFoldDB" id="A0A1N7LIA1"/>
<organism evidence="1 2">
    <name type="scientific">Belliella pelovolcani</name>
    <dbReference type="NCBI Taxonomy" id="529505"/>
    <lineage>
        <taxon>Bacteria</taxon>
        <taxon>Pseudomonadati</taxon>
        <taxon>Bacteroidota</taxon>
        <taxon>Cytophagia</taxon>
        <taxon>Cytophagales</taxon>
        <taxon>Cyclobacteriaceae</taxon>
        <taxon>Belliella</taxon>
    </lineage>
</organism>
<evidence type="ECO:0000313" key="2">
    <source>
        <dbReference type="Proteomes" id="UP000186026"/>
    </source>
</evidence>
<evidence type="ECO:0000313" key="1">
    <source>
        <dbReference type="EMBL" id="SIS73537.1"/>
    </source>
</evidence>
<dbReference type="EMBL" id="FTOP01000003">
    <property type="protein sequence ID" value="SIS73537.1"/>
    <property type="molecule type" value="Genomic_DNA"/>
</dbReference>
<dbReference type="RefSeq" id="WP_076499354.1">
    <property type="nucleotide sequence ID" value="NZ_FTOP01000003.1"/>
</dbReference>
<proteinExistence type="predicted"/>
<reference evidence="2" key="1">
    <citation type="submission" date="2017-01" db="EMBL/GenBank/DDBJ databases">
        <authorList>
            <person name="Varghese N."/>
            <person name="Submissions S."/>
        </authorList>
    </citation>
    <scope>NUCLEOTIDE SEQUENCE [LARGE SCALE GENOMIC DNA]</scope>
    <source>
        <strain evidence="2">DSM 46698</strain>
    </source>
</reference>
<dbReference type="STRING" id="529505.SAMN05421761_103355"/>
<name>A0A1N7LIA1_9BACT</name>
<evidence type="ECO:0008006" key="3">
    <source>
        <dbReference type="Google" id="ProtNLM"/>
    </source>
</evidence>
<gene>
    <name evidence="1" type="ORF">SAMN05421761_103355</name>
</gene>
<keyword evidence="2" id="KW-1185">Reference proteome</keyword>
<dbReference type="Proteomes" id="UP000186026">
    <property type="component" value="Unassembled WGS sequence"/>
</dbReference>
<accession>A0A1N7LIA1</accession>
<dbReference type="OrthoDB" id="1437459at2"/>